<comment type="caution">
    <text evidence="1">The sequence shown here is derived from an EMBL/GenBank/DDBJ whole genome shotgun (WGS) entry which is preliminary data.</text>
</comment>
<reference evidence="1" key="1">
    <citation type="journal article" date="2020" name="Fungal Divers.">
        <title>Resolving the Mortierellaceae phylogeny through synthesis of multi-gene phylogenetics and phylogenomics.</title>
        <authorList>
            <person name="Vandepol N."/>
            <person name="Liber J."/>
            <person name="Desiro A."/>
            <person name="Na H."/>
            <person name="Kennedy M."/>
            <person name="Barry K."/>
            <person name="Grigoriev I.V."/>
            <person name="Miller A.N."/>
            <person name="O'Donnell K."/>
            <person name="Stajich J.E."/>
            <person name="Bonito G."/>
        </authorList>
    </citation>
    <scope>NUCLEOTIDE SEQUENCE</scope>
    <source>
        <strain evidence="1">MES-2147</strain>
    </source>
</reference>
<sequence>MSNDSGKPPSQAFRDSSTLKVTNIPAVTDPKTGNPIILWKHIQAAFEKAKAICNGDSLVPFMIDENLEEVTPLRIAYHPGVVLDVIMETISTREAVNLPLTPYSGNQELTDHDNPWNHIMATLAMTDNTIDQSLVMYTRNASGNSPSSSSMV</sequence>
<organism evidence="1 2">
    <name type="scientific">Modicella reniformis</name>
    <dbReference type="NCBI Taxonomy" id="1440133"/>
    <lineage>
        <taxon>Eukaryota</taxon>
        <taxon>Fungi</taxon>
        <taxon>Fungi incertae sedis</taxon>
        <taxon>Mucoromycota</taxon>
        <taxon>Mortierellomycotina</taxon>
        <taxon>Mortierellomycetes</taxon>
        <taxon>Mortierellales</taxon>
        <taxon>Mortierellaceae</taxon>
        <taxon>Modicella</taxon>
    </lineage>
</organism>
<accession>A0A9P6IS48</accession>
<feature type="non-terminal residue" evidence="1">
    <location>
        <position position="1"/>
    </location>
</feature>
<dbReference type="OrthoDB" id="2446071at2759"/>
<gene>
    <name evidence="1" type="ORF">BGZ65_010435</name>
</gene>
<dbReference type="AlphaFoldDB" id="A0A9P6IS48"/>
<protein>
    <submittedName>
        <fullName evidence="1">Uncharacterized protein</fullName>
    </submittedName>
</protein>
<evidence type="ECO:0000313" key="2">
    <source>
        <dbReference type="Proteomes" id="UP000749646"/>
    </source>
</evidence>
<dbReference type="EMBL" id="JAAAHW010007931">
    <property type="protein sequence ID" value="KAF9945728.1"/>
    <property type="molecule type" value="Genomic_DNA"/>
</dbReference>
<proteinExistence type="predicted"/>
<evidence type="ECO:0000313" key="1">
    <source>
        <dbReference type="EMBL" id="KAF9945728.1"/>
    </source>
</evidence>
<keyword evidence="2" id="KW-1185">Reference proteome</keyword>
<dbReference type="Proteomes" id="UP000749646">
    <property type="component" value="Unassembled WGS sequence"/>
</dbReference>
<name>A0A9P6IS48_9FUNG</name>